<organism evidence="1 2">
    <name type="scientific">Paramecium sonneborni</name>
    <dbReference type="NCBI Taxonomy" id="65129"/>
    <lineage>
        <taxon>Eukaryota</taxon>
        <taxon>Sar</taxon>
        <taxon>Alveolata</taxon>
        <taxon>Ciliophora</taxon>
        <taxon>Intramacronucleata</taxon>
        <taxon>Oligohymenophorea</taxon>
        <taxon>Peniculida</taxon>
        <taxon>Parameciidae</taxon>
        <taxon>Paramecium</taxon>
    </lineage>
</organism>
<dbReference type="Proteomes" id="UP000692954">
    <property type="component" value="Unassembled WGS sequence"/>
</dbReference>
<keyword evidence="2" id="KW-1185">Reference proteome</keyword>
<dbReference type="EMBL" id="CAJJDN010000303">
    <property type="protein sequence ID" value="CAD8130571.1"/>
    <property type="molecule type" value="Genomic_DNA"/>
</dbReference>
<comment type="caution">
    <text evidence="1">The sequence shown here is derived from an EMBL/GenBank/DDBJ whole genome shotgun (WGS) entry which is preliminary data.</text>
</comment>
<proteinExistence type="predicted"/>
<gene>
    <name evidence="1" type="ORF">PSON_ATCC_30995.1.T3030009</name>
</gene>
<name>A0A8S1RPD1_9CILI</name>
<reference evidence="1" key="1">
    <citation type="submission" date="2021-01" db="EMBL/GenBank/DDBJ databases">
        <authorList>
            <consortium name="Genoscope - CEA"/>
            <person name="William W."/>
        </authorList>
    </citation>
    <scope>NUCLEOTIDE SEQUENCE</scope>
</reference>
<evidence type="ECO:0000313" key="2">
    <source>
        <dbReference type="Proteomes" id="UP000692954"/>
    </source>
</evidence>
<accession>A0A8S1RPD1</accession>
<protein>
    <submittedName>
        <fullName evidence="1">Uncharacterized protein</fullName>
    </submittedName>
</protein>
<evidence type="ECO:0000313" key="1">
    <source>
        <dbReference type="EMBL" id="CAD8130571.1"/>
    </source>
</evidence>
<dbReference type="AlphaFoldDB" id="A0A8S1RPD1"/>
<sequence>MITKIKQQQILQRVIKIRFYHLNIRVMENFLLREVVMIQLKYGIQKIQTIKIQL</sequence>